<keyword evidence="2" id="KW-0560">Oxidoreductase</keyword>
<organism evidence="4 5">
    <name type="scientific">Algoriphagus oliviformis</name>
    <dbReference type="NCBI Taxonomy" id="2811231"/>
    <lineage>
        <taxon>Bacteria</taxon>
        <taxon>Pseudomonadati</taxon>
        <taxon>Bacteroidota</taxon>
        <taxon>Cytophagia</taxon>
        <taxon>Cytophagales</taxon>
        <taxon>Cyclobacteriaceae</taxon>
        <taxon>Algoriphagus</taxon>
    </lineage>
</organism>
<name>A0ABS3C245_9BACT</name>
<dbReference type="Proteomes" id="UP000664317">
    <property type="component" value="Unassembled WGS sequence"/>
</dbReference>
<dbReference type="EMBL" id="JAFKCT010000003">
    <property type="protein sequence ID" value="MBN7811193.1"/>
    <property type="molecule type" value="Genomic_DNA"/>
</dbReference>
<evidence type="ECO:0000313" key="4">
    <source>
        <dbReference type="EMBL" id="MBN7811193.1"/>
    </source>
</evidence>
<feature type="domain" description="FAD/NAD(P)-binding" evidence="3">
    <location>
        <begin position="7"/>
        <end position="285"/>
    </location>
</feature>
<dbReference type="PRINTS" id="PR00469">
    <property type="entry name" value="PNDRDTASEII"/>
</dbReference>
<dbReference type="InterPro" id="IPR036188">
    <property type="entry name" value="FAD/NAD-bd_sf"/>
</dbReference>
<evidence type="ECO:0000259" key="3">
    <source>
        <dbReference type="Pfam" id="PF07992"/>
    </source>
</evidence>
<sequence>MTTIRHHAIIIGGSYAGLSAAMALGRSLRDVLILDGGQPCNRQTPHSHNFLTQDGQTPAAISQAAKAQALAYPTVQFKEDLVVEALALNGGFQVKTQSGQRYLSQKLLLAFGIKDELPAIPGFAECWGISVLHCPYCHGFEFRGKKTGILAKGDRAFHLASLVSNLSQKVKILSAGPGSFSPSQMEKLAKNGVEVVETEVSEIRHTDGMLSEVLFADGTAEPFDAVYADVPFSLPEKLLQGLGCKIAESGRIQVDALQQTNVSGLYACGDCTSMMRSVASAVHAGNLAGAMINHSLVAESF</sequence>
<dbReference type="InterPro" id="IPR023753">
    <property type="entry name" value="FAD/NAD-binding_dom"/>
</dbReference>
<protein>
    <submittedName>
        <fullName evidence="4">NAD(P)/FAD-dependent oxidoreductase</fullName>
    </submittedName>
</protein>
<comment type="caution">
    <text evidence="4">The sequence shown here is derived from an EMBL/GenBank/DDBJ whole genome shotgun (WGS) entry which is preliminary data.</text>
</comment>
<proteinExistence type="predicted"/>
<dbReference type="PANTHER" id="PTHR48105">
    <property type="entry name" value="THIOREDOXIN REDUCTASE 1-RELATED-RELATED"/>
    <property type="match status" value="1"/>
</dbReference>
<gene>
    <name evidence="4" type="ORF">J0A68_09510</name>
</gene>
<keyword evidence="5" id="KW-1185">Reference proteome</keyword>
<keyword evidence="1" id="KW-0285">Flavoprotein</keyword>
<dbReference type="InterPro" id="IPR050097">
    <property type="entry name" value="Ferredoxin-NADP_redctase_2"/>
</dbReference>
<dbReference type="Pfam" id="PF07992">
    <property type="entry name" value="Pyr_redox_2"/>
    <property type="match status" value="1"/>
</dbReference>
<dbReference type="PRINTS" id="PR00368">
    <property type="entry name" value="FADPNR"/>
</dbReference>
<dbReference type="RefSeq" id="WP_206577975.1">
    <property type="nucleotide sequence ID" value="NZ_JAFKCT010000003.1"/>
</dbReference>
<evidence type="ECO:0000313" key="5">
    <source>
        <dbReference type="Proteomes" id="UP000664317"/>
    </source>
</evidence>
<accession>A0ABS3C245</accession>
<dbReference type="SUPFAM" id="SSF51905">
    <property type="entry name" value="FAD/NAD(P)-binding domain"/>
    <property type="match status" value="1"/>
</dbReference>
<reference evidence="4 5" key="1">
    <citation type="submission" date="2021-03" db="EMBL/GenBank/DDBJ databases">
        <title>novel species isolated from a fishpond in China.</title>
        <authorList>
            <person name="Lu H."/>
            <person name="Cai Z."/>
        </authorList>
    </citation>
    <scope>NUCLEOTIDE SEQUENCE [LARGE SCALE GENOMIC DNA]</scope>
    <source>
        <strain evidence="4 5">H41</strain>
    </source>
</reference>
<evidence type="ECO:0000256" key="1">
    <source>
        <dbReference type="ARBA" id="ARBA00022630"/>
    </source>
</evidence>
<dbReference type="Gene3D" id="3.50.50.60">
    <property type="entry name" value="FAD/NAD(P)-binding domain"/>
    <property type="match status" value="2"/>
</dbReference>
<evidence type="ECO:0000256" key="2">
    <source>
        <dbReference type="ARBA" id="ARBA00023002"/>
    </source>
</evidence>